<feature type="domain" description="YdhG-like" evidence="1">
    <location>
        <begin position="23"/>
        <end position="114"/>
    </location>
</feature>
<dbReference type="Proteomes" id="UP000600247">
    <property type="component" value="Unassembled WGS sequence"/>
</dbReference>
<sequence>MESNKTTYESTDAYIAQFSPEVQAILQQVRQVIKEAAPEATEKISYAMPTFVLHGNLVHFAAFKHHIGFYPGAGGIASFQEQLSLYKGAKGSVQFPIDKPMPLELIREIVKYRVADNIERAANKAANKKKSEK</sequence>
<gene>
    <name evidence="2" type="ORF">GCM10010918_39860</name>
</gene>
<dbReference type="Pfam" id="PF08818">
    <property type="entry name" value="DUF1801"/>
    <property type="match status" value="1"/>
</dbReference>
<organism evidence="2 3">
    <name type="scientific">Paenibacillus radicis</name>
    <name type="common">ex Gao et al. 2016</name>
    <dbReference type="NCBI Taxonomy" id="1737354"/>
    <lineage>
        <taxon>Bacteria</taxon>
        <taxon>Bacillati</taxon>
        <taxon>Bacillota</taxon>
        <taxon>Bacilli</taxon>
        <taxon>Bacillales</taxon>
        <taxon>Paenibacillaceae</taxon>
        <taxon>Paenibacillus</taxon>
    </lineage>
</organism>
<evidence type="ECO:0000259" key="1">
    <source>
        <dbReference type="Pfam" id="PF08818"/>
    </source>
</evidence>
<protein>
    <recommendedName>
        <fullName evidence="1">YdhG-like domain-containing protein</fullName>
    </recommendedName>
</protein>
<proteinExistence type="predicted"/>
<dbReference type="SUPFAM" id="SSF159888">
    <property type="entry name" value="YdhG-like"/>
    <property type="match status" value="1"/>
</dbReference>
<comment type="caution">
    <text evidence="2">The sequence shown here is derived from an EMBL/GenBank/DDBJ whole genome shotgun (WGS) entry which is preliminary data.</text>
</comment>
<dbReference type="RefSeq" id="WP_188890944.1">
    <property type="nucleotide sequence ID" value="NZ_BMHY01000008.1"/>
</dbReference>
<dbReference type="EMBL" id="BMHY01000008">
    <property type="protein sequence ID" value="GGG78897.1"/>
    <property type="molecule type" value="Genomic_DNA"/>
</dbReference>
<dbReference type="Gene3D" id="3.90.1150.200">
    <property type="match status" value="1"/>
</dbReference>
<keyword evidence="3" id="KW-1185">Reference proteome</keyword>
<name>A0A917M6X4_9BACL</name>
<accession>A0A917M6X4</accession>
<dbReference type="AlphaFoldDB" id="A0A917M6X4"/>
<evidence type="ECO:0000313" key="3">
    <source>
        <dbReference type="Proteomes" id="UP000600247"/>
    </source>
</evidence>
<dbReference type="InterPro" id="IPR014922">
    <property type="entry name" value="YdhG-like"/>
</dbReference>
<reference evidence="2 3" key="1">
    <citation type="journal article" date="2014" name="Int. J. Syst. Evol. Microbiol.">
        <title>Complete genome sequence of Corynebacterium casei LMG S-19264T (=DSM 44701T), isolated from a smear-ripened cheese.</title>
        <authorList>
            <consortium name="US DOE Joint Genome Institute (JGI-PGF)"/>
            <person name="Walter F."/>
            <person name="Albersmeier A."/>
            <person name="Kalinowski J."/>
            <person name="Ruckert C."/>
        </authorList>
    </citation>
    <scope>NUCLEOTIDE SEQUENCE [LARGE SCALE GENOMIC DNA]</scope>
    <source>
        <strain evidence="2 3">CGMCC 1.15286</strain>
    </source>
</reference>
<evidence type="ECO:0000313" key="2">
    <source>
        <dbReference type="EMBL" id="GGG78897.1"/>
    </source>
</evidence>